<dbReference type="CDD" id="cd22160">
    <property type="entry name" value="F-box_AtFBL13-like"/>
    <property type="match status" value="1"/>
</dbReference>
<gene>
    <name evidence="4" type="primary">LOC104584768</name>
    <name evidence="3" type="ORF">BRADI_4g41367v3</name>
</gene>
<dbReference type="Gramene" id="PNT65370">
    <property type="protein sequence ID" value="PNT65370"/>
    <property type="gene ID" value="BRADI_4g41367v3"/>
</dbReference>
<dbReference type="InterPro" id="IPR001810">
    <property type="entry name" value="F-box_dom"/>
</dbReference>
<dbReference type="EMBL" id="CM000883">
    <property type="protein sequence ID" value="KQJ92038.1"/>
    <property type="molecule type" value="Genomic_DNA"/>
</dbReference>
<dbReference type="SUPFAM" id="SSF52047">
    <property type="entry name" value="RNI-like"/>
    <property type="match status" value="1"/>
</dbReference>
<keyword evidence="5" id="KW-1185">Reference proteome</keyword>
<dbReference type="EMBL" id="CM000883">
    <property type="protein sequence ID" value="PNT65369.1"/>
    <property type="molecule type" value="Genomic_DNA"/>
</dbReference>
<dbReference type="SUPFAM" id="SSF81383">
    <property type="entry name" value="F-box domain"/>
    <property type="match status" value="1"/>
</dbReference>
<evidence type="ECO:0000313" key="4">
    <source>
        <dbReference type="EnsemblPlants" id="KQJ92038"/>
    </source>
</evidence>
<dbReference type="InterPro" id="IPR053197">
    <property type="entry name" value="F-box_SCFL_complex_component"/>
</dbReference>
<dbReference type="InterPro" id="IPR053781">
    <property type="entry name" value="F-box_AtFBL13-like"/>
</dbReference>
<dbReference type="EnsemblPlants" id="KQJ92035">
    <property type="protein sequence ID" value="KQJ92035"/>
    <property type="gene ID" value="BRADI_4g41367v3"/>
</dbReference>
<evidence type="ECO:0000313" key="3">
    <source>
        <dbReference type="EMBL" id="KQJ92035.1"/>
    </source>
</evidence>
<name>I1ITZ5_BRADI</name>
<dbReference type="Proteomes" id="UP000008810">
    <property type="component" value="Chromosome 4"/>
</dbReference>
<dbReference type="Gramene" id="PNT65369">
    <property type="protein sequence ID" value="PNT65369"/>
    <property type="gene ID" value="BRADI_4g41367v3"/>
</dbReference>
<dbReference type="EnsemblPlants" id="KQJ92038">
    <property type="protein sequence ID" value="KQJ92038"/>
    <property type="gene ID" value="BRADI_4g41367v3"/>
</dbReference>
<dbReference type="Gene3D" id="1.20.1280.50">
    <property type="match status" value="1"/>
</dbReference>
<evidence type="ECO:0000259" key="2">
    <source>
        <dbReference type="PROSITE" id="PS50181"/>
    </source>
</evidence>
<dbReference type="Gramene" id="KQJ92035">
    <property type="protein sequence ID" value="KQJ92035"/>
    <property type="gene ID" value="BRADI_4g41367v3"/>
</dbReference>
<protein>
    <recommendedName>
        <fullName evidence="2">F-box domain-containing protein</fullName>
    </recommendedName>
</protein>
<reference evidence="3 4" key="1">
    <citation type="journal article" date="2010" name="Nature">
        <title>Genome sequencing and analysis of the model grass Brachypodium distachyon.</title>
        <authorList>
            <consortium name="International Brachypodium Initiative"/>
        </authorList>
    </citation>
    <scope>NUCLEOTIDE SEQUENCE [LARGE SCALE GENOMIC DNA]</scope>
    <source>
        <strain evidence="3">Bd21</strain>
        <strain evidence="4">cv. Bd21</strain>
    </source>
</reference>
<dbReference type="PANTHER" id="PTHR34223">
    <property type="entry name" value="OS11G0201299 PROTEIN"/>
    <property type="match status" value="1"/>
</dbReference>
<dbReference type="OrthoDB" id="582804at2759"/>
<dbReference type="Pfam" id="PF00646">
    <property type="entry name" value="F-box"/>
    <property type="match status" value="1"/>
</dbReference>
<evidence type="ECO:0000313" key="5">
    <source>
        <dbReference type="Proteomes" id="UP000008810"/>
    </source>
</evidence>
<sequence>MADPPASRRRPVARINDLPDDILRNVLSFLSSRDAVRDCMLSRRWRDLWKSVPRIDADITDFDDQGYSDEQCEVLLKRFMNRFLEARDPVPLQEFCLWYSVCKDVPKTESEDASGDDEDAQFAEDDDEEAQFEEDDDEDAQFAEDDDEEAPIAEDDDEEAQLADAPEDDEEAQLADDEDEQDKSADVSEEDEQDKSAAANEWIRYALKHNASVIVVVNRLYALNLDHAGFTSNYLKSLNLSSAILMQGFFEQLQSGCPKLKHLSLYDCVIMDTEVSSQTLEVLTLPDQVHFPPDHQATISAPRLISLAFNNSEGPRLPLLRNMASLEEAWIQISENIKAIDAPDITQFLDSLSRVRRLSFNYDNRRLTMENNCQWCPTFSNLTDLTLDEWCVHEDFYALIVFLQKSPKLKDLTLILNEPHQRFGEEPAIIGALEERSFACNQLESVEIICPSECSLLPKVQTFLLDGGITLDKIRIKQKQHR</sequence>
<proteinExistence type="predicted"/>
<dbReference type="AlphaFoldDB" id="I1ITZ5"/>
<reference evidence="3" key="2">
    <citation type="submission" date="2017-06" db="EMBL/GenBank/DDBJ databases">
        <title>WGS assembly of Brachypodium distachyon.</title>
        <authorList>
            <consortium name="The International Brachypodium Initiative"/>
            <person name="Lucas S."/>
            <person name="Harmon-Smith M."/>
            <person name="Lail K."/>
            <person name="Tice H."/>
            <person name="Grimwood J."/>
            <person name="Bruce D."/>
            <person name="Barry K."/>
            <person name="Shu S."/>
            <person name="Lindquist E."/>
            <person name="Wang M."/>
            <person name="Pitluck S."/>
            <person name="Vogel J.P."/>
            <person name="Garvin D.F."/>
            <person name="Mockler T.C."/>
            <person name="Schmutz J."/>
            <person name="Rokhsar D."/>
            <person name="Bevan M.W."/>
        </authorList>
    </citation>
    <scope>NUCLEOTIDE SEQUENCE</scope>
    <source>
        <strain evidence="3">Bd21</strain>
    </source>
</reference>
<dbReference type="EnsemblPlants" id="KQJ92036">
    <property type="protein sequence ID" value="KQJ92036"/>
    <property type="gene ID" value="BRADI_4g41367v3"/>
</dbReference>
<dbReference type="RefSeq" id="XP_010238664.1">
    <property type="nucleotide sequence ID" value="XM_010240362.3"/>
</dbReference>
<dbReference type="PANTHER" id="PTHR34223:SF26">
    <property type="entry name" value="OS02G0188900 PROTEIN"/>
    <property type="match status" value="1"/>
</dbReference>
<dbReference type="EMBL" id="CM000883">
    <property type="protein sequence ID" value="PNT65370.1"/>
    <property type="molecule type" value="Genomic_DNA"/>
</dbReference>
<dbReference type="EnsemblPlants" id="PNT65369">
    <property type="protein sequence ID" value="PNT65369"/>
    <property type="gene ID" value="BRADI_4g41367v3"/>
</dbReference>
<dbReference type="Gramene" id="KQJ92037">
    <property type="protein sequence ID" value="KQJ92037"/>
    <property type="gene ID" value="BRADI_4g41367v3"/>
</dbReference>
<reference evidence="4" key="3">
    <citation type="submission" date="2018-08" db="UniProtKB">
        <authorList>
            <consortium name="EnsemblPlants"/>
        </authorList>
    </citation>
    <scope>IDENTIFICATION</scope>
    <source>
        <strain evidence="4">cv. Bd21</strain>
    </source>
</reference>
<dbReference type="InterPro" id="IPR032675">
    <property type="entry name" value="LRR_dom_sf"/>
</dbReference>
<feature type="compositionally biased region" description="Acidic residues" evidence="1">
    <location>
        <begin position="111"/>
        <end position="193"/>
    </location>
</feature>
<dbReference type="Gramene" id="KQJ92038">
    <property type="protein sequence ID" value="KQJ92038"/>
    <property type="gene ID" value="BRADI_4g41367v3"/>
</dbReference>
<feature type="region of interest" description="Disordered" evidence="1">
    <location>
        <begin position="107"/>
        <end position="195"/>
    </location>
</feature>
<dbReference type="eggNOG" id="ENOG502RYTW">
    <property type="taxonomic scope" value="Eukaryota"/>
</dbReference>
<dbReference type="EnsemblPlants" id="PNT65370">
    <property type="protein sequence ID" value="PNT65370"/>
    <property type="gene ID" value="BRADI_4g41367v3"/>
</dbReference>
<accession>I1ITZ5</accession>
<dbReference type="OMA" id="ANEWIRY"/>
<dbReference type="InterPro" id="IPR036047">
    <property type="entry name" value="F-box-like_dom_sf"/>
</dbReference>
<dbReference type="EnsemblPlants" id="KQJ92037">
    <property type="protein sequence ID" value="KQJ92037"/>
    <property type="gene ID" value="BRADI_4g41367v3"/>
</dbReference>
<dbReference type="PROSITE" id="PS50181">
    <property type="entry name" value="FBOX"/>
    <property type="match status" value="1"/>
</dbReference>
<dbReference type="EMBL" id="CM000883">
    <property type="protein sequence ID" value="KQJ92036.1"/>
    <property type="molecule type" value="Genomic_DNA"/>
</dbReference>
<evidence type="ECO:0000256" key="1">
    <source>
        <dbReference type="SAM" id="MobiDB-lite"/>
    </source>
</evidence>
<dbReference type="KEGG" id="bdi:104584768"/>
<organism evidence="4">
    <name type="scientific">Brachypodium distachyon</name>
    <name type="common">Purple false brome</name>
    <name type="synonym">Trachynia distachya</name>
    <dbReference type="NCBI Taxonomy" id="15368"/>
    <lineage>
        <taxon>Eukaryota</taxon>
        <taxon>Viridiplantae</taxon>
        <taxon>Streptophyta</taxon>
        <taxon>Embryophyta</taxon>
        <taxon>Tracheophyta</taxon>
        <taxon>Spermatophyta</taxon>
        <taxon>Magnoliopsida</taxon>
        <taxon>Liliopsida</taxon>
        <taxon>Poales</taxon>
        <taxon>Poaceae</taxon>
        <taxon>BOP clade</taxon>
        <taxon>Pooideae</taxon>
        <taxon>Stipodae</taxon>
        <taxon>Brachypodieae</taxon>
        <taxon>Brachypodium</taxon>
    </lineage>
</organism>
<dbReference type="RefSeq" id="XP_010238663.1">
    <property type="nucleotide sequence ID" value="XM_010240361.3"/>
</dbReference>
<dbReference type="EMBL" id="CM000883">
    <property type="protein sequence ID" value="KQJ92035.1"/>
    <property type="molecule type" value="Genomic_DNA"/>
</dbReference>
<dbReference type="Gene3D" id="3.80.10.10">
    <property type="entry name" value="Ribonuclease Inhibitor"/>
    <property type="match status" value="1"/>
</dbReference>
<dbReference type="HOGENOM" id="CLU_003068_2_0_1"/>
<dbReference type="EMBL" id="CM000883">
    <property type="protein sequence ID" value="KQJ92037.1"/>
    <property type="molecule type" value="Genomic_DNA"/>
</dbReference>
<dbReference type="SMART" id="SM00256">
    <property type="entry name" value="FBOX"/>
    <property type="match status" value="1"/>
</dbReference>
<dbReference type="Gramene" id="KQJ92036">
    <property type="protein sequence ID" value="KQJ92036"/>
    <property type="gene ID" value="BRADI_4g41367v3"/>
</dbReference>
<dbReference type="GeneID" id="104584768"/>
<feature type="domain" description="F-box" evidence="2">
    <location>
        <begin position="12"/>
        <end position="62"/>
    </location>
</feature>